<evidence type="ECO:0000313" key="3">
    <source>
        <dbReference type="Proteomes" id="UP001160148"/>
    </source>
</evidence>
<evidence type="ECO:0000313" key="2">
    <source>
        <dbReference type="EMBL" id="CAI6349563.1"/>
    </source>
</evidence>
<keyword evidence="3" id="KW-1185">Reference proteome</keyword>
<gene>
    <name evidence="2" type="ORF">MEUPH1_LOCUS6108</name>
</gene>
<proteinExistence type="predicted"/>
<feature type="region of interest" description="Disordered" evidence="1">
    <location>
        <begin position="1"/>
        <end position="40"/>
    </location>
</feature>
<comment type="caution">
    <text evidence="2">The sequence shown here is derived from an EMBL/GenBank/DDBJ whole genome shotgun (WGS) entry which is preliminary data.</text>
</comment>
<feature type="compositionally biased region" description="Low complexity" evidence="1">
    <location>
        <begin position="14"/>
        <end position="28"/>
    </location>
</feature>
<organism evidence="2 3">
    <name type="scientific">Macrosiphum euphorbiae</name>
    <name type="common">potato aphid</name>
    <dbReference type="NCBI Taxonomy" id="13131"/>
    <lineage>
        <taxon>Eukaryota</taxon>
        <taxon>Metazoa</taxon>
        <taxon>Ecdysozoa</taxon>
        <taxon>Arthropoda</taxon>
        <taxon>Hexapoda</taxon>
        <taxon>Insecta</taxon>
        <taxon>Pterygota</taxon>
        <taxon>Neoptera</taxon>
        <taxon>Paraneoptera</taxon>
        <taxon>Hemiptera</taxon>
        <taxon>Sternorrhyncha</taxon>
        <taxon>Aphidomorpha</taxon>
        <taxon>Aphidoidea</taxon>
        <taxon>Aphididae</taxon>
        <taxon>Macrosiphini</taxon>
        <taxon>Macrosiphum</taxon>
    </lineage>
</organism>
<protein>
    <submittedName>
        <fullName evidence="2">Uncharacterized protein</fullName>
    </submittedName>
</protein>
<reference evidence="2 3" key="1">
    <citation type="submission" date="2023-01" db="EMBL/GenBank/DDBJ databases">
        <authorList>
            <person name="Whitehead M."/>
        </authorList>
    </citation>
    <scope>NUCLEOTIDE SEQUENCE [LARGE SCALE GENOMIC DNA]</scope>
</reference>
<sequence>MDSPFKTPSKSTASQMLPSSCSSSPFTPKRSKIKRISEEHDSVSRILAFDESNSRSPTRRKLDFLSFSQQPLLISENEHIQTSQTTPVKIEQSNFEKSKILLSPSIKVHPKRFNISEQDKNVINSSQNKKCSSNNSTPSKKLKLLNASAGCKKITSFFKPINDVGNNFLLANHKSDEENMNPTVENCIKSEFVANNTDSYKNIIHEKILPSKTIEQGLNHKNDKLKKSVIERQVTTNQNDNINNIEVQSQKLNSVSLILSNRQKSSPKRKAVKSPRSNKTIVKELNIAGQVTPSKNGSINNTPLTSPRIMEYLDNKVDISGGDTYSRFIKLIVLKAEIFCFGKEDIMKKIEGATNDELKIYGRLISRKHGWIRANAPDGLLKYRESNLCDNFDSVLESLATKQLINTDVTSCDLDVLLNILKSQELKDLQKLFNIKLSSSNSQTKPEMIKSFIKHVKNQRTFCGNSVSNLKERVKKIIGYCLKLSDTSRDDIMSCLIYESYPYFIGDEKDRFRDCFNTFSMVEKKLLKFPTFETKRVSVNFSSKDSFEM</sequence>
<dbReference type="EMBL" id="CARXXK010000001">
    <property type="protein sequence ID" value="CAI6349563.1"/>
    <property type="molecule type" value="Genomic_DNA"/>
</dbReference>
<feature type="compositionally biased region" description="Polar residues" evidence="1">
    <location>
        <begin position="1"/>
        <end position="13"/>
    </location>
</feature>
<evidence type="ECO:0000256" key="1">
    <source>
        <dbReference type="SAM" id="MobiDB-lite"/>
    </source>
</evidence>
<accession>A0AAV0VZB4</accession>
<dbReference type="Proteomes" id="UP001160148">
    <property type="component" value="Unassembled WGS sequence"/>
</dbReference>
<name>A0AAV0VZB4_9HEMI</name>
<dbReference type="AlphaFoldDB" id="A0AAV0VZB4"/>